<dbReference type="Gramene" id="ORUFI05G04110.1">
    <property type="protein sequence ID" value="ORUFI05G04110.1"/>
    <property type="gene ID" value="ORUFI05G04110"/>
</dbReference>
<dbReference type="EnsemblPlants" id="ORUFI05G04110.1">
    <property type="protein sequence ID" value="ORUFI05G04110.1"/>
    <property type="gene ID" value="ORUFI05G04110"/>
</dbReference>
<dbReference type="Proteomes" id="UP000008022">
    <property type="component" value="Unassembled WGS sequence"/>
</dbReference>
<dbReference type="HOGENOM" id="CLU_1430176_0_0_1"/>
<organism evidence="2 3">
    <name type="scientific">Oryza rufipogon</name>
    <name type="common">Brownbeard rice</name>
    <name type="synonym">Asian wild rice</name>
    <dbReference type="NCBI Taxonomy" id="4529"/>
    <lineage>
        <taxon>Eukaryota</taxon>
        <taxon>Viridiplantae</taxon>
        <taxon>Streptophyta</taxon>
        <taxon>Embryophyta</taxon>
        <taxon>Tracheophyta</taxon>
        <taxon>Spermatophyta</taxon>
        <taxon>Magnoliopsida</taxon>
        <taxon>Liliopsida</taxon>
        <taxon>Poales</taxon>
        <taxon>Poaceae</taxon>
        <taxon>BOP clade</taxon>
        <taxon>Oryzoideae</taxon>
        <taxon>Oryzeae</taxon>
        <taxon>Oryzinae</taxon>
        <taxon>Oryza</taxon>
    </lineage>
</organism>
<evidence type="ECO:0000313" key="3">
    <source>
        <dbReference type="Proteomes" id="UP000008022"/>
    </source>
</evidence>
<evidence type="ECO:0000256" key="1">
    <source>
        <dbReference type="SAM" id="MobiDB-lite"/>
    </source>
</evidence>
<accession>A0A0E0PHS7</accession>
<keyword evidence="3" id="KW-1185">Reference proteome</keyword>
<feature type="region of interest" description="Disordered" evidence="1">
    <location>
        <begin position="109"/>
        <end position="167"/>
    </location>
</feature>
<evidence type="ECO:0000313" key="2">
    <source>
        <dbReference type="EnsemblPlants" id="ORUFI05G04110.1"/>
    </source>
</evidence>
<name>A0A0E0PHS7_ORYRU</name>
<reference evidence="2" key="2">
    <citation type="submission" date="2015-06" db="UniProtKB">
        <authorList>
            <consortium name="EnsemblPlants"/>
        </authorList>
    </citation>
    <scope>IDENTIFICATION</scope>
</reference>
<dbReference type="AlphaFoldDB" id="A0A0E0PHS7"/>
<sequence>MSIRVYLHSTKEDRDIESTTTRASNLVEFPKLPSEVSTKGAKRKPTYRREWDLPALHRPSSANLLEPSNRGERYAGTGRGREKLTCMLICTASSGPACFLRGPCSSSPIVARPRPASPPGKDGNRGGLGDRGAAAARARARARARSSSGRRRRAAAKPYPPLTSTSERASELSSLLSLFSLRGFLLCFRT</sequence>
<proteinExistence type="predicted"/>
<feature type="compositionally biased region" description="Basic residues" evidence="1">
    <location>
        <begin position="138"/>
        <end position="155"/>
    </location>
</feature>
<protein>
    <submittedName>
        <fullName evidence="2">Uncharacterized protein</fullName>
    </submittedName>
</protein>
<reference evidence="3" key="1">
    <citation type="submission" date="2013-06" db="EMBL/GenBank/DDBJ databases">
        <authorList>
            <person name="Zhao Q."/>
        </authorList>
    </citation>
    <scope>NUCLEOTIDE SEQUENCE</scope>
    <source>
        <strain evidence="3">cv. W1943</strain>
    </source>
</reference>